<evidence type="ECO:0000259" key="5">
    <source>
        <dbReference type="Pfam" id="PF01321"/>
    </source>
</evidence>
<accession>A0A6N2V2B2</accession>
<dbReference type="InterPro" id="IPR029149">
    <property type="entry name" value="Creatin/AminoP/Spt16_N"/>
</dbReference>
<reference evidence="6" key="1">
    <citation type="submission" date="2019-11" db="EMBL/GenBank/DDBJ databases">
        <authorList>
            <person name="Feng L."/>
        </authorList>
    </citation>
    <scope>NUCLEOTIDE SEQUENCE</scope>
    <source>
        <strain evidence="6">AundefinedLFYP135</strain>
    </source>
</reference>
<comment type="similarity">
    <text evidence="3">Belongs to the peptidase M24B family.</text>
</comment>
<keyword evidence="6" id="KW-0224">Dipeptidase</keyword>
<evidence type="ECO:0000259" key="4">
    <source>
        <dbReference type="Pfam" id="PF00557"/>
    </source>
</evidence>
<dbReference type="EMBL" id="CACRSL010000005">
    <property type="protein sequence ID" value="VYT23727.1"/>
    <property type="molecule type" value="Genomic_DNA"/>
</dbReference>
<dbReference type="PANTHER" id="PTHR46112">
    <property type="entry name" value="AMINOPEPTIDASE"/>
    <property type="match status" value="1"/>
</dbReference>
<feature type="domain" description="Peptidase M24" evidence="4">
    <location>
        <begin position="144"/>
        <end position="345"/>
    </location>
</feature>
<evidence type="ECO:0000313" key="6">
    <source>
        <dbReference type="EMBL" id="VYT23727.1"/>
    </source>
</evidence>
<gene>
    <name evidence="6" type="primary">pepQ</name>
    <name evidence="6" type="ORF">AULFYP135_02201</name>
</gene>
<dbReference type="GO" id="GO:0046872">
    <property type="term" value="F:metal ion binding"/>
    <property type="evidence" value="ECO:0007669"/>
    <property type="project" value="UniProtKB-KW"/>
</dbReference>
<keyword evidence="6" id="KW-0645">Protease</keyword>
<sequence>MELYQKRWQKARELMAQKGIDALLVTPSTDLAYMTGHTGQSMERIVCFALTQERVFFLMPSFEMDNLSEGLRQSVECIGWKDGEDPLAMLAALPGIKGRIAVGQRMYGIWLLGLQERIPGAQWVNGDVILSTLRRVKDAQELEYMFRAQHMAEAALEKLYAIGLEGKTEREVASLLSELRLAEGLESVRSGIVACSENAAAPHHVNGDRVICKGDSVMMDFGGLYKGYSADMTRTCVVGKAPEGFEEIYAIVLKAHLAVAKAIRPGVPAEEIDRTARRIITDAGYGAYFTHRVGHGIGLDVHEDPYMVEGNKELLVPGNVFSDEPGIYLPGRFGIRIENLMVVTETGSKALNEMGLELRVVG</sequence>
<dbReference type="InterPro" id="IPR050659">
    <property type="entry name" value="Peptidase_M24B"/>
</dbReference>
<dbReference type="InterPro" id="IPR000994">
    <property type="entry name" value="Pept_M24"/>
</dbReference>
<dbReference type="PROSITE" id="PS00491">
    <property type="entry name" value="PROLINE_PEPTIDASE"/>
    <property type="match status" value="1"/>
</dbReference>
<dbReference type="InterPro" id="IPR036005">
    <property type="entry name" value="Creatinase/aminopeptidase-like"/>
</dbReference>
<dbReference type="Pfam" id="PF01321">
    <property type="entry name" value="Creatinase_N"/>
    <property type="match status" value="1"/>
</dbReference>
<dbReference type="PANTHER" id="PTHR46112:SF3">
    <property type="entry name" value="AMINOPEPTIDASE YPDF"/>
    <property type="match status" value="1"/>
</dbReference>
<name>A0A6N2V2B2_9FIRM</name>
<evidence type="ECO:0000256" key="1">
    <source>
        <dbReference type="ARBA" id="ARBA00022723"/>
    </source>
</evidence>
<dbReference type="Gene3D" id="3.90.230.10">
    <property type="entry name" value="Creatinase/methionine aminopeptidase superfamily"/>
    <property type="match status" value="1"/>
</dbReference>
<keyword evidence="2 6" id="KW-0378">Hydrolase</keyword>
<dbReference type="InterPro" id="IPR001131">
    <property type="entry name" value="Peptidase_M24B_aminopep-P_CS"/>
</dbReference>
<proteinExistence type="inferred from homology"/>
<keyword evidence="1 3" id="KW-0479">Metal-binding</keyword>
<dbReference type="SUPFAM" id="SSF55920">
    <property type="entry name" value="Creatinase/aminopeptidase"/>
    <property type="match status" value="1"/>
</dbReference>
<dbReference type="AlphaFoldDB" id="A0A6N2V2B2"/>
<dbReference type="EC" id="3.4.13.9" evidence="6"/>
<evidence type="ECO:0000256" key="2">
    <source>
        <dbReference type="ARBA" id="ARBA00022801"/>
    </source>
</evidence>
<dbReference type="InterPro" id="IPR000587">
    <property type="entry name" value="Creatinase_N"/>
</dbReference>
<dbReference type="Gene3D" id="3.40.350.10">
    <property type="entry name" value="Creatinase/prolidase N-terminal domain"/>
    <property type="match status" value="1"/>
</dbReference>
<dbReference type="GO" id="GO:0102009">
    <property type="term" value="F:proline dipeptidase activity"/>
    <property type="evidence" value="ECO:0007669"/>
    <property type="project" value="UniProtKB-EC"/>
</dbReference>
<evidence type="ECO:0000256" key="3">
    <source>
        <dbReference type="RuleBase" id="RU000590"/>
    </source>
</evidence>
<protein>
    <submittedName>
        <fullName evidence="6">Xaa-Pro dipeptidase</fullName>
        <ecNumber evidence="6">3.4.13.9</ecNumber>
    </submittedName>
</protein>
<feature type="domain" description="Creatinase N-terminal" evidence="5">
    <location>
        <begin position="7"/>
        <end position="136"/>
    </location>
</feature>
<organism evidence="6">
    <name type="scientific">uncultured Anaerotruncus sp</name>
    <dbReference type="NCBI Taxonomy" id="905011"/>
    <lineage>
        <taxon>Bacteria</taxon>
        <taxon>Bacillati</taxon>
        <taxon>Bacillota</taxon>
        <taxon>Clostridia</taxon>
        <taxon>Eubacteriales</taxon>
        <taxon>Oscillospiraceae</taxon>
        <taxon>Anaerotruncus</taxon>
        <taxon>environmental samples</taxon>
    </lineage>
</organism>
<dbReference type="Pfam" id="PF00557">
    <property type="entry name" value="Peptidase_M24"/>
    <property type="match status" value="1"/>
</dbReference>
<dbReference type="SUPFAM" id="SSF53092">
    <property type="entry name" value="Creatinase/prolidase N-terminal domain"/>
    <property type="match status" value="1"/>
</dbReference>